<evidence type="ECO:0000313" key="2">
    <source>
        <dbReference type="Proteomes" id="UP000004105"/>
    </source>
</evidence>
<protein>
    <submittedName>
        <fullName evidence="1">Uncharacterized protein</fullName>
    </submittedName>
</protein>
<proteinExistence type="predicted"/>
<sequence>MRGFFMVFRRPIAGKTVKHAAAGNRCCRTPFRFGCRPEKYENLCLYQGLLTFSLRDGFFE</sequence>
<reference evidence="1 2" key="1">
    <citation type="submission" date="2011-02" db="EMBL/GenBank/DDBJ databases">
        <authorList>
            <person name="Muzny D."/>
            <person name="Qin X."/>
            <person name="Deng J."/>
            <person name="Jiang H."/>
            <person name="Liu Y."/>
            <person name="Qu J."/>
            <person name="Song X.-Z."/>
            <person name="Zhang L."/>
            <person name="Thornton R."/>
            <person name="Coyle M."/>
            <person name="Francisco L."/>
            <person name="Jackson L."/>
            <person name="Javaid M."/>
            <person name="Korchina V."/>
            <person name="Kovar C."/>
            <person name="Mata R."/>
            <person name="Mathew T."/>
            <person name="Ngo R."/>
            <person name="Nguyen L."/>
            <person name="Nguyen N."/>
            <person name="Okwuonu G."/>
            <person name="Ongeri F."/>
            <person name="Pham C."/>
            <person name="Simmons D."/>
            <person name="Wilczek-Boney K."/>
            <person name="Hale W."/>
            <person name="Jakkamsetti A."/>
            <person name="Pham P."/>
            <person name="Ruth R."/>
            <person name="San Lucas F."/>
            <person name="Warren J."/>
            <person name="Zhang J."/>
            <person name="Zhao Z."/>
            <person name="Zhou C."/>
            <person name="Zhu D."/>
            <person name="Lee S."/>
            <person name="Bess C."/>
            <person name="Blankenburg K."/>
            <person name="Forbes L."/>
            <person name="Fu Q."/>
            <person name="Gubbala S."/>
            <person name="Hirani K."/>
            <person name="Jayaseelan J.C."/>
            <person name="Lara F."/>
            <person name="Munidasa M."/>
            <person name="Palculict T."/>
            <person name="Patil S."/>
            <person name="Pu L.-L."/>
            <person name="Saada N."/>
            <person name="Tang L."/>
            <person name="Weissenberger G."/>
            <person name="Zhu Y."/>
            <person name="Hemphill L."/>
            <person name="Shang Y."/>
            <person name="Youmans B."/>
            <person name="Ayvaz T."/>
            <person name="Ross M."/>
            <person name="Santibanez J."/>
            <person name="Aqrawi P."/>
            <person name="Gross S."/>
            <person name="Joshi V."/>
            <person name="Fowler G."/>
            <person name="Nazareth L."/>
            <person name="Reid J."/>
            <person name="Worley K."/>
            <person name="Petrosino J."/>
            <person name="Highlander S."/>
            <person name="Gibbs R."/>
        </authorList>
    </citation>
    <scope>NUCLEOTIDE SEQUENCE [LARGE SCALE GENOMIC DNA]</scope>
    <source>
        <strain evidence="1 2">ATCC BAA-1200</strain>
    </source>
</reference>
<dbReference type="AlphaFoldDB" id="F2B8Z3"/>
<gene>
    <name evidence="1" type="ORF">HMPREF9123_0196</name>
</gene>
<evidence type="ECO:0000313" key="1">
    <source>
        <dbReference type="EMBL" id="EGF12216.1"/>
    </source>
</evidence>
<dbReference type="HOGENOM" id="CLU_2936784_0_0_4"/>
<comment type="caution">
    <text evidence="1">The sequence shown here is derived from an EMBL/GenBank/DDBJ whole genome shotgun (WGS) entry which is preliminary data.</text>
</comment>
<accession>F2B8Z3</accession>
<dbReference type="Proteomes" id="UP000004105">
    <property type="component" value="Unassembled WGS sequence"/>
</dbReference>
<name>F2B8Z3_9NEIS</name>
<organism evidence="1 2">
    <name type="scientific">Neisseria bacilliformis ATCC BAA-1200</name>
    <dbReference type="NCBI Taxonomy" id="888742"/>
    <lineage>
        <taxon>Bacteria</taxon>
        <taxon>Pseudomonadati</taxon>
        <taxon>Pseudomonadota</taxon>
        <taxon>Betaproteobacteria</taxon>
        <taxon>Neisseriales</taxon>
        <taxon>Neisseriaceae</taxon>
        <taxon>Neisseria</taxon>
    </lineage>
</organism>
<keyword evidence="2" id="KW-1185">Reference proteome</keyword>
<dbReference type="EMBL" id="AFAY01000003">
    <property type="protein sequence ID" value="EGF12216.1"/>
    <property type="molecule type" value="Genomic_DNA"/>
</dbReference>